<dbReference type="Gene3D" id="3.30.70.1620">
    <property type="match status" value="1"/>
</dbReference>
<dbReference type="InterPro" id="IPR010935">
    <property type="entry name" value="SMC_hinge"/>
</dbReference>
<protein>
    <recommendedName>
        <fullName evidence="11">Structural maintenance of chromosomes protein</fullName>
    </recommendedName>
</protein>
<reference evidence="16" key="1">
    <citation type="submission" date="2022-11" db="UniProtKB">
        <authorList>
            <consortium name="WormBaseParasite"/>
        </authorList>
    </citation>
    <scope>IDENTIFICATION</scope>
</reference>
<dbReference type="SUPFAM" id="SSF52540">
    <property type="entry name" value="P-loop containing nucleoside triphosphate hydrolases"/>
    <property type="match status" value="1"/>
</dbReference>
<keyword evidence="6" id="KW-0067">ATP-binding</keyword>
<evidence type="ECO:0000256" key="3">
    <source>
        <dbReference type="ARBA" id="ARBA00022618"/>
    </source>
</evidence>
<evidence type="ECO:0000313" key="15">
    <source>
        <dbReference type="Proteomes" id="UP000887569"/>
    </source>
</evidence>
<keyword evidence="15" id="KW-1185">Reference proteome</keyword>
<evidence type="ECO:0000256" key="13">
    <source>
        <dbReference type="SAM" id="MobiDB-lite"/>
    </source>
</evidence>
<keyword evidence="8" id="KW-0226">DNA condensation</keyword>
<dbReference type="Proteomes" id="UP000887569">
    <property type="component" value="Unplaced"/>
</dbReference>
<evidence type="ECO:0000313" key="16">
    <source>
        <dbReference type="WBParaSite" id="PgR021_g062_t03"/>
    </source>
</evidence>
<dbReference type="GO" id="GO:0016887">
    <property type="term" value="F:ATP hydrolysis activity"/>
    <property type="evidence" value="ECO:0007669"/>
    <property type="project" value="InterPro"/>
</dbReference>
<dbReference type="GO" id="GO:0005634">
    <property type="term" value="C:nucleus"/>
    <property type="evidence" value="ECO:0007669"/>
    <property type="project" value="UniProtKB-SubCell"/>
</dbReference>
<evidence type="ECO:0000256" key="2">
    <source>
        <dbReference type="ARBA" id="ARBA00006005"/>
    </source>
</evidence>
<keyword evidence="3" id="KW-0132">Cell division</keyword>
<dbReference type="Gene3D" id="1.10.287.1490">
    <property type="match status" value="1"/>
</dbReference>
<sequence length="1545" mass="174406">MRFINRSEKNPKKQNKRLEDGGGGGLNVDRSAAIANEENEEDLRAQILNDIDEEDLLHMEIPPKPEPIMSSDGTGQRLVIHSIEVENFKSYYGKHVLGPFHHNLSAIIGPNGSGKSNVIDSLLFVFGYRASKIRSKKISVLIHSSKGNENLQSCTVCVNFQKIIDRPDGTFDLVEGSQFKVTRTAYKDNSSKYTYNGKAMQFKDIAKRLREVGIDLIHNRFLILQGEVEQIAMMKPKALTENDDGMLEYLEDIIGSSRLKIPIEKLQKKLESLQEERTAQLTRVKMAEKEKNELEGPVRAVVIELRIDNGIALCKNRLLQVEKVEATSALDIEEEGKKKIVDQLDDARRRQEEMAKARSCRKKELEALQLGLERAQKAYEKAKKEIAENDQARGKRKVELARLVDKQKKLLEDIKKEAKKVDDAEGVPAKAKAKVIEYEQVLAGIDGVISERKAKADEKLAEFAEKTQKLQAKKKVEEEKLGKLATKEYEAGATLTLAQEALQQLRCDEEKERKKVSDLKDSLDEARNTLEIKKSDLVKACKVLPNLEEQMQKGKADLTAKREEEAECAENVRSSRAKFEHKRQAVEAHRSQNNLLNRLMHEKATGAIPGIFGRLGDLGAIDRKYDVAISTTCGALDYIVVDTVETAQQCVQMLKRDNLGVASFIALDKQEKLRPLMAKPDQTPENVPRLFDLIRVADRTVLPAFYYALRDTLVADDIATATRVGVGGRERYRVVTLKGEVVELSGTMTGGGRSERRGRIGQDIKVDTSKDSAKEIVALQNYLDEEEERLVDIRRSIQELEKRLNSIQTDYDRVKRNEQNLKADIGPLEEKIKGLEKRLKEQQIRAKEATADERAVEKAKQKVVELEKERNAAAEVADEVREQVAEVSANIQAVYAQLVEPFKKQLDEALARKESASKGIAKEKGAINNAERDLNKAKARKNDLEADLKETEEAIEKIRLNAENHMQRMEELMKQKSERQEELKEAEGRLKEESNKFSQLDNEEVDLQRKVNELQHIIESKEGDIAHAKAKVDSIVSKLSSLHLDYVKCIKRLPEHLCEVKDEDDFSLQEAIENERIFIRKLSEGEIKAEADKTGIIQISDLPIYSTEEIENFNINDTRFTLANLEKRKAGKAPNLSSLQEYIHKLERYDNEVDLLKEISTKKDQHRDLCEELRSLRMKEFMEGFTQIGVALKEMYQMITLGGDASLDLVDSLDPFSEGVSFGVRPPKKSWKQITNLSGGEKTLSSLALVFALHHYRPTPLYVMDEIDAALDFRNVSIIAHYIKDRTKNAQFIIISLRNNMFELGDRLVGIYKTFDCTKNVLVEASLICENMRNQRAVLDALEKIKLEQEDKASLQALHGVDKAAAVAQVRKNVSDERLDENEKPEIPRGASDDSDSVRLSATEQCLRSPVESSGPRVLDIPAFKGIRKALSPDRKRQVADFVKYVERTKKLAEPVAPLKKESSVSPPTKKQRAPRKKPCQEGKSGNKLNASRTERKRSPTKSHRAAAFTKPIVDLETSEETPSGSPMRSEVSRSGESTFSVSDA</sequence>
<keyword evidence="10" id="KW-0131">Cell cycle</keyword>
<dbReference type="Gene3D" id="3.40.50.300">
    <property type="entry name" value="P-loop containing nucleotide triphosphate hydrolases"/>
    <property type="match status" value="2"/>
</dbReference>
<evidence type="ECO:0000256" key="5">
    <source>
        <dbReference type="ARBA" id="ARBA00022776"/>
    </source>
</evidence>
<feature type="coiled-coil region" evidence="12">
    <location>
        <begin position="256"/>
        <end position="290"/>
    </location>
</feature>
<proteinExistence type="inferred from homology"/>
<name>A0A915AZZ0_PARUN</name>
<keyword evidence="4" id="KW-0547">Nucleotide-binding</keyword>
<evidence type="ECO:0000256" key="12">
    <source>
        <dbReference type="SAM" id="Coils"/>
    </source>
</evidence>
<comment type="subcellular location">
    <subcellularLocation>
        <location evidence="1 11">Nucleus</location>
    </subcellularLocation>
</comment>
<dbReference type="GO" id="GO:0051301">
    <property type="term" value="P:cell division"/>
    <property type="evidence" value="ECO:0007669"/>
    <property type="project" value="UniProtKB-KW"/>
</dbReference>
<dbReference type="Pfam" id="PF06470">
    <property type="entry name" value="SMC_hinge"/>
    <property type="match status" value="1"/>
</dbReference>
<dbReference type="FunFam" id="3.40.50.300:FF:000481">
    <property type="entry name" value="Structural maintenance of chromosomes 4"/>
    <property type="match status" value="1"/>
</dbReference>
<dbReference type="InterPro" id="IPR024704">
    <property type="entry name" value="SMC"/>
</dbReference>
<keyword evidence="5" id="KW-0498">Mitosis</keyword>
<dbReference type="InterPro" id="IPR027417">
    <property type="entry name" value="P-loop_NTPase"/>
</dbReference>
<comment type="similarity">
    <text evidence="2">Belongs to the SMC family. SMC4 subfamily.</text>
</comment>
<feature type="compositionally biased region" description="Polar residues" evidence="13">
    <location>
        <begin position="1521"/>
        <end position="1545"/>
    </location>
</feature>
<evidence type="ECO:0000256" key="9">
    <source>
        <dbReference type="ARBA" id="ARBA00023242"/>
    </source>
</evidence>
<dbReference type="GO" id="GO:0005524">
    <property type="term" value="F:ATP binding"/>
    <property type="evidence" value="ECO:0007669"/>
    <property type="project" value="UniProtKB-KW"/>
</dbReference>
<feature type="region of interest" description="Disordered" evidence="13">
    <location>
        <begin position="1374"/>
        <end position="1415"/>
    </location>
</feature>
<dbReference type="InterPro" id="IPR003395">
    <property type="entry name" value="RecF/RecN/SMC_N"/>
</dbReference>
<evidence type="ECO:0000256" key="7">
    <source>
        <dbReference type="ARBA" id="ARBA00023054"/>
    </source>
</evidence>
<dbReference type="PIRSF" id="PIRSF005719">
    <property type="entry name" value="SMC"/>
    <property type="match status" value="1"/>
</dbReference>
<feature type="region of interest" description="Disordered" evidence="13">
    <location>
        <begin position="1457"/>
        <end position="1545"/>
    </location>
</feature>
<dbReference type="SUPFAM" id="SSF75553">
    <property type="entry name" value="Smc hinge domain"/>
    <property type="match status" value="1"/>
</dbReference>
<evidence type="ECO:0000256" key="6">
    <source>
        <dbReference type="ARBA" id="ARBA00022840"/>
    </source>
</evidence>
<feature type="coiled-coil region" evidence="12">
    <location>
        <begin position="365"/>
        <end position="424"/>
    </location>
</feature>
<organism evidence="15 16">
    <name type="scientific">Parascaris univalens</name>
    <name type="common">Nematode worm</name>
    <dbReference type="NCBI Taxonomy" id="6257"/>
    <lineage>
        <taxon>Eukaryota</taxon>
        <taxon>Metazoa</taxon>
        <taxon>Ecdysozoa</taxon>
        <taxon>Nematoda</taxon>
        <taxon>Chromadorea</taxon>
        <taxon>Rhabditida</taxon>
        <taxon>Spirurina</taxon>
        <taxon>Ascaridomorpha</taxon>
        <taxon>Ascaridoidea</taxon>
        <taxon>Ascarididae</taxon>
        <taxon>Parascaris</taxon>
    </lineage>
</organism>
<feature type="domain" description="SMC hinge" evidence="14">
    <location>
        <begin position="609"/>
        <end position="725"/>
    </location>
</feature>
<feature type="region of interest" description="Disordered" evidence="13">
    <location>
        <begin position="1"/>
        <end position="29"/>
    </location>
</feature>
<accession>A0A915AZZ0</accession>
<feature type="region of interest" description="Disordered" evidence="13">
    <location>
        <begin position="974"/>
        <end position="995"/>
    </location>
</feature>
<evidence type="ECO:0000256" key="1">
    <source>
        <dbReference type="ARBA" id="ARBA00004123"/>
    </source>
</evidence>
<feature type="compositionally biased region" description="Basic and acidic residues" evidence="13">
    <location>
        <begin position="1374"/>
        <end position="1387"/>
    </location>
</feature>
<dbReference type="PANTHER" id="PTHR18937">
    <property type="entry name" value="STRUCTURAL MAINTENANCE OF CHROMOSOMES SMC FAMILY MEMBER"/>
    <property type="match status" value="1"/>
</dbReference>
<dbReference type="Pfam" id="PF02463">
    <property type="entry name" value="SMC_N"/>
    <property type="match status" value="1"/>
</dbReference>
<dbReference type="InterPro" id="IPR036277">
    <property type="entry name" value="SMC_hinge_sf"/>
</dbReference>
<feature type="coiled-coil region" evidence="12">
    <location>
        <begin position="1139"/>
        <end position="1176"/>
    </location>
</feature>
<keyword evidence="9 11" id="KW-0539">Nucleus</keyword>
<evidence type="ECO:0000256" key="10">
    <source>
        <dbReference type="ARBA" id="ARBA00023306"/>
    </source>
</evidence>
<dbReference type="WBParaSite" id="PgR021_g062_t03">
    <property type="protein sequence ID" value="PgR021_g062_t03"/>
    <property type="gene ID" value="PgR021_g062"/>
</dbReference>
<dbReference type="Gene3D" id="1.20.1060.20">
    <property type="match status" value="1"/>
</dbReference>
<dbReference type="PANTHER" id="PTHR18937:SF172">
    <property type="entry name" value="STRUCTURAL MAINTENANCE OF CHROMOSOMES PROTEIN"/>
    <property type="match status" value="1"/>
</dbReference>
<keyword evidence="7 12" id="KW-0175">Coiled coil</keyword>
<dbReference type="FunFam" id="3.40.50.300:FF:000585">
    <property type="entry name" value="Structural maintenance of chromosomes 4"/>
    <property type="match status" value="1"/>
</dbReference>
<dbReference type="GO" id="GO:0000796">
    <property type="term" value="C:condensin complex"/>
    <property type="evidence" value="ECO:0007669"/>
    <property type="project" value="TreeGrafter"/>
</dbReference>
<dbReference type="SUPFAM" id="SSF57997">
    <property type="entry name" value="Tropomyosin"/>
    <property type="match status" value="1"/>
</dbReference>
<evidence type="ECO:0000256" key="11">
    <source>
        <dbReference type="PIRNR" id="PIRNR005719"/>
    </source>
</evidence>
<dbReference type="SMART" id="SM00968">
    <property type="entry name" value="SMC_hinge"/>
    <property type="match status" value="1"/>
</dbReference>
<evidence type="ECO:0000256" key="8">
    <source>
        <dbReference type="ARBA" id="ARBA00023067"/>
    </source>
</evidence>
<feature type="compositionally biased region" description="Basic and acidic residues" evidence="13">
    <location>
        <begin position="1"/>
        <end position="20"/>
    </location>
</feature>
<feature type="coiled-coil region" evidence="12">
    <location>
        <begin position="453"/>
        <end position="564"/>
    </location>
</feature>
<dbReference type="FunFam" id="1.20.1060.20:FF:000003">
    <property type="entry name" value="Structural maintenance of chromosomes 4"/>
    <property type="match status" value="1"/>
</dbReference>
<evidence type="ECO:0000259" key="14">
    <source>
        <dbReference type="SMART" id="SM00968"/>
    </source>
</evidence>
<evidence type="ECO:0000256" key="4">
    <source>
        <dbReference type="ARBA" id="ARBA00022741"/>
    </source>
</evidence>
<dbReference type="GO" id="GO:0007076">
    <property type="term" value="P:mitotic chromosome condensation"/>
    <property type="evidence" value="ECO:0007669"/>
    <property type="project" value="TreeGrafter"/>
</dbReference>